<evidence type="ECO:0000256" key="2">
    <source>
        <dbReference type="ARBA" id="ARBA00023125"/>
    </source>
</evidence>
<name>L7U5M5_MYXSD</name>
<dbReference type="InterPro" id="IPR000792">
    <property type="entry name" value="Tscrpt_reg_LuxR_C"/>
</dbReference>
<dbReference type="SMART" id="SM00421">
    <property type="entry name" value="HTH_LUXR"/>
    <property type="match status" value="1"/>
</dbReference>
<keyword evidence="3" id="KW-0804">Transcription</keyword>
<keyword evidence="6" id="KW-1185">Reference proteome</keyword>
<dbReference type="EMBL" id="CP004025">
    <property type="protein sequence ID" value="AGC43408.1"/>
    <property type="molecule type" value="Genomic_DNA"/>
</dbReference>
<organism evidence="5 6">
    <name type="scientific">Myxococcus stipitatus (strain DSM 14675 / JCM 12634 / Mx s8)</name>
    <dbReference type="NCBI Taxonomy" id="1278073"/>
    <lineage>
        <taxon>Bacteria</taxon>
        <taxon>Pseudomonadati</taxon>
        <taxon>Myxococcota</taxon>
        <taxon>Myxococcia</taxon>
        <taxon>Myxococcales</taxon>
        <taxon>Cystobacterineae</taxon>
        <taxon>Myxococcaceae</taxon>
        <taxon>Myxococcus</taxon>
    </lineage>
</organism>
<dbReference type="GO" id="GO:0003677">
    <property type="term" value="F:DNA binding"/>
    <property type="evidence" value="ECO:0007669"/>
    <property type="project" value="UniProtKB-KW"/>
</dbReference>
<evidence type="ECO:0000259" key="4">
    <source>
        <dbReference type="PROSITE" id="PS00622"/>
    </source>
</evidence>
<dbReference type="Proteomes" id="UP000011131">
    <property type="component" value="Chromosome"/>
</dbReference>
<keyword evidence="1" id="KW-0805">Transcription regulation</keyword>
<evidence type="ECO:0000256" key="1">
    <source>
        <dbReference type="ARBA" id="ARBA00023015"/>
    </source>
</evidence>
<dbReference type="Gene3D" id="1.10.10.10">
    <property type="entry name" value="Winged helix-like DNA-binding domain superfamily/Winged helix DNA-binding domain"/>
    <property type="match status" value="1"/>
</dbReference>
<feature type="domain" description="HTH luxR-type" evidence="4">
    <location>
        <begin position="309"/>
        <end position="336"/>
    </location>
</feature>
<proteinExistence type="predicted"/>
<protein>
    <submittedName>
        <fullName evidence="5">LuxR family transcriptional regulator</fullName>
    </submittedName>
</protein>
<evidence type="ECO:0000313" key="6">
    <source>
        <dbReference type="Proteomes" id="UP000011131"/>
    </source>
</evidence>
<dbReference type="PATRIC" id="fig|1278073.3.peg.2117"/>
<dbReference type="SUPFAM" id="SSF46894">
    <property type="entry name" value="C-terminal effector domain of the bipartite response regulators"/>
    <property type="match status" value="1"/>
</dbReference>
<dbReference type="eggNOG" id="COG2197">
    <property type="taxonomic scope" value="Bacteria"/>
</dbReference>
<evidence type="ECO:0000313" key="5">
    <source>
        <dbReference type="EMBL" id="AGC43408.1"/>
    </source>
</evidence>
<dbReference type="Pfam" id="PF00196">
    <property type="entry name" value="GerE"/>
    <property type="match status" value="1"/>
</dbReference>
<dbReference type="HOGENOM" id="CLU_061962_0_0_7"/>
<dbReference type="AlphaFoldDB" id="L7U5M5"/>
<accession>L7U5M5</accession>
<sequence length="362" mass="38543">MVTRSRLELELLGSIRDLSKVALPLGRLLTELNALLREPLGYAGSCWHGTDPATGFVTSTIVENLNPRGFERAAYLEMWAPEPLTFTRLRASGHRTGTLIQAAGGRPQDSARFRELLEPEGFGDELRINFDLTSGCWGSAVFMRATDRGAFTAREVGLATRLAPHISQLLCRAYPSDLSAGQDPLPPGVAVLGANGRLVSVDPRGEAILDDLAETGAASSGVPSGLIAVAEHARGLAAAGNPGLPSRSRVRTRQGRWLTLHATLLEGTPSGQVAIVAATATPSEILPMALMSMGFSPREQDVALLVLRGHDTATIAQRLYITPATVQDHLKSIFTKSGVRSRREFTARIIGPLVNAALPPPG</sequence>
<dbReference type="OrthoDB" id="9815744at2"/>
<dbReference type="PROSITE" id="PS00622">
    <property type="entry name" value="HTH_LUXR_1"/>
    <property type="match status" value="1"/>
</dbReference>
<dbReference type="InterPro" id="IPR016032">
    <property type="entry name" value="Sig_transdc_resp-reg_C-effctor"/>
</dbReference>
<evidence type="ECO:0000256" key="3">
    <source>
        <dbReference type="ARBA" id="ARBA00023163"/>
    </source>
</evidence>
<dbReference type="CDD" id="cd06170">
    <property type="entry name" value="LuxR_C_like"/>
    <property type="match status" value="1"/>
</dbReference>
<dbReference type="PANTHER" id="PTHR44688:SF16">
    <property type="entry name" value="DNA-BINDING TRANSCRIPTIONAL ACTIVATOR DEVR_DOSR"/>
    <property type="match status" value="1"/>
</dbReference>
<reference evidence="5 6" key="1">
    <citation type="journal article" date="2013" name="Genome Announc.">
        <title>Complete genome sequence of Myxococcus stipitatus strain DSM 14675, a fruiting myxobacterium.</title>
        <authorList>
            <person name="Huntley S."/>
            <person name="Kneip S."/>
            <person name="Treuner-Lange A."/>
            <person name="Sogaard-Andersen L."/>
        </authorList>
    </citation>
    <scope>NUCLEOTIDE SEQUENCE [LARGE SCALE GENOMIC DNA]</scope>
    <source>
        <strain evidence="6">DSM 14675 / JCM 12634 / Mx s8</strain>
    </source>
</reference>
<keyword evidence="2" id="KW-0238">DNA-binding</keyword>
<dbReference type="PRINTS" id="PR00038">
    <property type="entry name" value="HTHLUXR"/>
</dbReference>
<dbReference type="GO" id="GO:0006355">
    <property type="term" value="P:regulation of DNA-templated transcription"/>
    <property type="evidence" value="ECO:0007669"/>
    <property type="project" value="InterPro"/>
</dbReference>
<dbReference type="RefSeq" id="WP_015347670.1">
    <property type="nucleotide sequence ID" value="NC_020126.1"/>
</dbReference>
<dbReference type="InterPro" id="IPR036388">
    <property type="entry name" value="WH-like_DNA-bd_sf"/>
</dbReference>
<gene>
    <name evidence="5" type="ordered locus">MYSTI_02079</name>
</gene>
<dbReference type="PANTHER" id="PTHR44688">
    <property type="entry name" value="DNA-BINDING TRANSCRIPTIONAL ACTIVATOR DEVR_DOSR"/>
    <property type="match status" value="1"/>
</dbReference>
<dbReference type="STRING" id="1278073.MYSTI_02079"/>
<dbReference type="KEGG" id="msd:MYSTI_02079"/>